<accession>A0ABD0N715</accession>
<keyword evidence="1" id="KW-0472">Membrane</keyword>
<feature type="transmembrane region" description="Helical" evidence="1">
    <location>
        <begin position="46"/>
        <end position="72"/>
    </location>
</feature>
<feature type="transmembrane region" description="Helical" evidence="1">
    <location>
        <begin position="84"/>
        <end position="102"/>
    </location>
</feature>
<keyword evidence="3" id="KW-1185">Reference proteome</keyword>
<keyword evidence="1" id="KW-1133">Transmembrane helix</keyword>
<evidence type="ECO:0000313" key="2">
    <source>
        <dbReference type="EMBL" id="KAL0156736.1"/>
    </source>
</evidence>
<organism evidence="2 3">
    <name type="scientific">Cirrhinus mrigala</name>
    <name type="common">Mrigala</name>
    <dbReference type="NCBI Taxonomy" id="683832"/>
    <lineage>
        <taxon>Eukaryota</taxon>
        <taxon>Metazoa</taxon>
        <taxon>Chordata</taxon>
        <taxon>Craniata</taxon>
        <taxon>Vertebrata</taxon>
        <taxon>Euteleostomi</taxon>
        <taxon>Actinopterygii</taxon>
        <taxon>Neopterygii</taxon>
        <taxon>Teleostei</taxon>
        <taxon>Ostariophysi</taxon>
        <taxon>Cypriniformes</taxon>
        <taxon>Cyprinidae</taxon>
        <taxon>Labeoninae</taxon>
        <taxon>Labeonini</taxon>
        <taxon>Cirrhinus</taxon>
    </lineage>
</organism>
<evidence type="ECO:0000256" key="1">
    <source>
        <dbReference type="SAM" id="Phobius"/>
    </source>
</evidence>
<gene>
    <name evidence="2" type="ORF">M9458_047982</name>
</gene>
<evidence type="ECO:0000313" key="3">
    <source>
        <dbReference type="Proteomes" id="UP001529510"/>
    </source>
</evidence>
<feature type="non-terminal residue" evidence="2">
    <location>
        <position position="214"/>
    </location>
</feature>
<name>A0ABD0N715_CIRMR</name>
<protein>
    <submittedName>
        <fullName evidence="2">Uncharacterized protein</fullName>
    </submittedName>
</protein>
<feature type="transmembrane region" description="Helical" evidence="1">
    <location>
        <begin position="114"/>
        <end position="132"/>
    </location>
</feature>
<dbReference type="EMBL" id="JAMKFB020000024">
    <property type="protein sequence ID" value="KAL0156736.1"/>
    <property type="molecule type" value="Genomic_DNA"/>
</dbReference>
<comment type="caution">
    <text evidence="2">The sequence shown here is derived from an EMBL/GenBank/DDBJ whole genome shotgun (WGS) entry which is preliminary data.</text>
</comment>
<dbReference type="AlphaFoldDB" id="A0ABD0N715"/>
<dbReference type="Proteomes" id="UP001529510">
    <property type="component" value="Unassembled WGS sequence"/>
</dbReference>
<sequence length="214" mass="24029">MTKKPQNPDALSRVMATINDRLRVPWIFGARQVDVSVIPPLILLPVFLHIAALHYLLGILVLTAVPVMVLWYYYFTHRKKGRTLFFLSLALFSLFYMFYLFVTQVVPQGDVNHLQLSVVTAGVSLTVIFLIITKREPGYVRPCLNDTHSTVTYHKPPPDVDATYLNGAQHQVVIANCEQTDESGMEQPGAQKRNCGTLQDLWSLHPASGPPLCL</sequence>
<keyword evidence="1" id="KW-0812">Transmembrane</keyword>
<reference evidence="2 3" key="1">
    <citation type="submission" date="2024-05" db="EMBL/GenBank/DDBJ databases">
        <title>Genome sequencing and assembly of Indian major carp, Cirrhinus mrigala (Hamilton, 1822).</title>
        <authorList>
            <person name="Mohindra V."/>
            <person name="Chowdhury L.M."/>
            <person name="Lal K."/>
            <person name="Jena J.K."/>
        </authorList>
    </citation>
    <scope>NUCLEOTIDE SEQUENCE [LARGE SCALE GENOMIC DNA]</scope>
    <source>
        <strain evidence="2">CM1030</strain>
        <tissue evidence="2">Blood</tissue>
    </source>
</reference>
<proteinExistence type="predicted"/>